<dbReference type="SUPFAM" id="SSF74650">
    <property type="entry name" value="Galactose mutarotase-like"/>
    <property type="match status" value="1"/>
</dbReference>
<keyword evidence="3" id="KW-0378">Hydrolase</keyword>
<evidence type="ECO:0000256" key="3">
    <source>
        <dbReference type="ARBA" id="ARBA00022801"/>
    </source>
</evidence>
<dbReference type="InterPro" id="IPR028995">
    <property type="entry name" value="Glyco_hydro_57/38_cen_sf"/>
</dbReference>
<sequence>MSIQFEVERMERLAADLDLLRISGQIPVTDYLRKEGKQEDGAICDTEGWTPCCISEPWSELCEYRWYRTRVQIPEEMGGKRVEFRFITGREGQWDATNPQMLFYVNGRPVQGIDVNHRQVLLEEKAKAGTCIDIAFLVFTGSVPGDLIIRTDLITVDWETEQAYYDFLVPVQTARLLKNSDYENYRRILTRLAPAADILDLRQPYTERYYASLHRMRDILKEEFYTKVDENAPVVSAIGHTHIDIAWLWTVGVTREKAVRSFSTVLELMDQYPNYRFMSSQPILYQFVKEQEPELYEKIREKIREGRWETDGAMWLESDCNLPAGESLVRQVMKGEQFFMEEFGIPSKCLWLPDVFGYSAAIPQILKKSGVPYFLTTKIAWNQFNQLPNDTFIWKGIDGSDVFVFMPTTCDFDKTLGLNISFTDTRNTTTYTGIVNPNMTLGTFKRFQNRDLTENTLMLFGFGDGGGGPTREMLEEAERLKYGMPGIPRLVQEPERVFFDRIHEEIASRPDMPEWNGELYFEYHRGTLTSMGKNKRNNRKSEILYEQLETLGVMGEAYGQEYPAEILKSGWDIILLNHFHDIIPGSAIEAVYDQTDVEYVQIRQDGMRALSQLTDGIAEKIHGEDTQNGEETTIFVYNTQGYDRDDVVCIDAEKVKGWNRHVTAMVDAEGNLSPVQYAANGDLLFFAQAIPSVGYKSFVPVMGEPDAEQKKIWDGSFENAYYRVQFDDQMRITSLVEKETEHEFIKEGTTGNRLVTYEDRPMNWDNWDLDMFYKKKPYEADEVSAPELMEAGPVRTVVRIRRRFADSIVDQDVILYPELPRIDFKTSADWQDHHVLLRTLFLVDVNSTKASYEIQFGNVERETTHNQSWDTAKFEVCAHKWSDLSEQGLGISLLNDCKYGHSVRDGEMGLTLIKSGVYPNENADIGHHEFTYAIYPHAERWQDARTIEMAYDLNIPLHTSIVEGADIRTESSMIAIAEDHCFFETIKRAEDGDGYILRIYENKNKRSKIHIAVNLPVSEVIECDLMERPLAKVSFENGVLEDSIKPYEIKTYRLHQA</sequence>
<comment type="similarity">
    <text evidence="1">Belongs to the glycosyl hydrolase 38 family.</text>
</comment>
<evidence type="ECO:0000256" key="2">
    <source>
        <dbReference type="ARBA" id="ARBA00022723"/>
    </source>
</evidence>
<protein>
    <submittedName>
        <fullName evidence="6">Alpha-mannosidase</fullName>
    </submittedName>
</protein>
<dbReference type="Pfam" id="PF09261">
    <property type="entry name" value="Alpha-mann_mid"/>
    <property type="match status" value="1"/>
</dbReference>
<gene>
    <name evidence="6" type="ORF">H8716_12715</name>
</gene>
<organism evidence="6 7">
    <name type="scientific">Jingyaoa shaoxingensis</name>
    <dbReference type="NCBI Taxonomy" id="2763671"/>
    <lineage>
        <taxon>Bacteria</taxon>
        <taxon>Bacillati</taxon>
        <taxon>Bacillota</taxon>
        <taxon>Clostridia</taxon>
        <taxon>Lachnospirales</taxon>
        <taxon>Lachnospiraceae</taxon>
        <taxon>Jingyaoa</taxon>
    </lineage>
</organism>
<dbReference type="Pfam" id="PF01074">
    <property type="entry name" value="Glyco_hydro_38N"/>
    <property type="match status" value="1"/>
</dbReference>
<evidence type="ECO:0000256" key="1">
    <source>
        <dbReference type="ARBA" id="ARBA00009792"/>
    </source>
</evidence>
<feature type="domain" description="Glycoside hydrolase family 38 central" evidence="5">
    <location>
        <begin position="522"/>
        <end position="599"/>
    </location>
</feature>
<dbReference type="InterPro" id="IPR041147">
    <property type="entry name" value="GH38_C"/>
</dbReference>
<dbReference type="Pfam" id="PF07748">
    <property type="entry name" value="Glyco_hydro_38C"/>
    <property type="match status" value="1"/>
</dbReference>
<dbReference type="EMBL" id="JACRSZ010000014">
    <property type="protein sequence ID" value="MBC8573940.1"/>
    <property type="molecule type" value="Genomic_DNA"/>
</dbReference>
<evidence type="ECO:0000259" key="5">
    <source>
        <dbReference type="SMART" id="SM00872"/>
    </source>
</evidence>
<accession>A0ABR7NCM8</accession>
<comment type="caution">
    <text evidence="6">The sequence shown here is derived from an EMBL/GenBank/DDBJ whole genome shotgun (WGS) entry which is preliminary data.</text>
</comment>
<evidence type="ECO:0000313" key="7">
    <source>
        <dbReference type="Proteomes" id="UP000657421"/>
    </source>
</evidence>
<dbReference type="InterPro" id="IPR011682">
    <property type="entry name" value="Glyco_hydro_38_C"/>
</dbReference>
<dbReference type="RefSeq" id="WP_249309369.1">
    <property type="nucleotide sequence ID" value="NZ_JACRSZ010000014.1"/>
</dbReference>
<reference evidence="6 7" key="1">
    <citation type="submission" date="2020-08" db="EMBL/GenBank/DDBJ databases">
        <title>Genome public.</title>
        <authorList>
            <person name="Liu C."/>
            <person name="Sun Q."/>
        </authorList>
    </citation>
    <scope>NUCLEOTIDE SEQUENCE [LARGE SCALE GENOMIC DNA]</scope>
    <source>
        <strain evidence="6 7">NSJ-46</strain>
    </source>
</reference>
<dbReference type="PANTHER" id="PTHR46017">
    <property type="entry name" value="ALPHA-MANNOSIDASE 2C1"/>
    <property type="match status" value="1"/>
</dbReference>
<dbReference type="InterPro" id="IPR011330">
    <property type="entry name" value="Glyco_hydro/deAcase_b/a-brl"/>
</dbReference>
<dbReference type="SUPFAM" id="SSF88688">
    <property type="entry name" value="Families 57/38 glycoside transferase middle domain"/>
    <property type="match status" value="1"/>
</dbReference>
<dbReference type="Proteomes" id="UP000657421">
    <property type="component" value="Unassembled WGS sequence"/>
</dbReference>
<proteinExistence type="inferred from homology"/>
<dbReference type="InterPro" id="IPR027291">
    <property type="entry name" value="Glyco_hydro_38_N_sf"/>
</dbReference>
<dbReference type="CDD" id="cd10789">
    <property type="entry name" value="GH38N_AMII_ER_cytosolic"/>
    <property type="match status" value="1"/>
</dbReference>
<dbReference type="Pfam" id="PF22907">
    <property type="entry name" value="Ams1-like_1st"/>
    <property type="match status" value="1"/>
</dbReference>
<dbReference type="PANTHER" id="PTHR46017:SF1">
    <property type="entry name" value="ALPHA-MANNOSIDASE 2C1"/>
    <property type="match status" value="1"/>
</dbReference>
<dbReference type="Pfam" id="PF17677">
    <property type="entry name" value="Glyco_hydro38C2"/>
    <property type="match status" value="1"/>
</dbReference>
<evidence type="ECO:0000256" key="4">
    <source>
        <dbReference type="ARBA" id="ARBA00023295"/>
    </source>
</evidence>
<dbReference type="Gene3D" id="1.20.1270.50">
    <property type="entry name" value="Glycoside hydrolase family 38, central domain"/>
    <property type="match status" value="1"/>
</dbReference>
<keyword evidence="7" id="KW-1185">Reference proteome</keyword>
<dbReference type="Gene3D" id="3.20.110.10">
    <property type="entry name" value="Glycoside hydrolase 38, N terminal domain"/>
    <property type="match status" value="1"/>
</dbReference>
<dbReference type="InterPro" id="IPR054723">
    <property type="entry name" value="Ams1-like_N"/>
</dbReference>
<dbReference type="Gene3D" id="2.70.98.30">
    <property type="entry name" value="Golgi alpha-mannosidase II, domain 4"/>
    <property type="match status" value="1"/>
</dbReference>
<keyword evidence="2" id="KW-0479">Metal-binding</keyword>
<dbReference type="SMART" id="SM00872">
    <property type="entry name" value="Alpha-mann_mid"/>
    <property type="match status" value="1"/>
</dbReference>
<dbReference type="InterPro" id="IPR011013">
    <property type="entry name" value="Gal_mutarotase_sf_dom"/>
</dbReference>
<dbReference type="InterPro" id="IPR037094">
    <property type="entry name" value="Glyco_hydro_38_cen_sf"/>
</dbReference>
<keyword evidence="4" id="KW-0326">Glycosidase</keyword>
<dbReference type="InterPro" id="IPR015341">
    <property type="entry name" value="Glyco_hydro_38_cen"/>
</dbReference>
<dbReference type="InterPro" id="IPR000602">
    <property type="entry name" value="Glyco_hydro_38_N"/>
</dbReference>
<evidence type="ECO:0000313" key="6">
    <source>
        <dbReference type="EMBL" id="MBC8573940.1"/>
    </source>
</evidence>
<dbReference type="SUPFAM" id="SSF88713">
    <property type="entry name" value="Glycoside hydrolase/deacetylase"/>
    <property type="match status" value="1"/>
</dbReference>
<name>A0ABR7NCM8_9FIRM</name>
<dbReference type="Gene3D" id="2.60.40.2220">
    <property type="match status" value="1"/>
</dbReference>